<evidence type="ECO:0000256" key="1">
    <source>
        <dbReference type="ARBA" id="ARBA00023015"/>
    </source>
</evidence>
<keyword evidence="7" id="KW-1185">Reference proteome</keyword>
<keyword evidence="3" id="KW-0804">Transcription</keyword>
<keyword evidence="1" id="KW-0805">Transcription regulation</keyword>
<dbReference type="InterPro" id="IPR050109">
    <property type="entry name" value="HTH-type_TetR-like_transc_reg"/>
</dbReference>
<evidence type="ECO:0000313" key="6">
    <source>
        <dbReference type="EMBL" id="EKE73067.1"/>
    </source>
</evidence>
<dbReference type="InterPro" id="IPR009057">
    <property type="entry name" value="Homeodomain-like_sf"/>
</dbReference>
<feature type="DNA-binding region" description="H-T-H motif" evidence="4">
    <location>
        <begin position="33"/>
        <end position="52"/>
    </location>
</feature>
<evidence type="ECO:0000313" key="7">
    <source>
        <dbReference type="Proteomes" id="UP000006755"/>
    </source>
</evidence>
<sequence length="208" mass="22844">MRRARNTDDKARRHQQILDAARQLYSQHRRLPTAAELAANLGLGKGTLYLYFRSKEAIFLALLVEDIKGWLNTLSQGLEQGLSFNQVVTDLCELVANDPQTCQLAALSHGLIESSDDTDAVLAFKHELAEAVAATAAVVSHHLQVPNQGVQSLLQASYSLVVGLWQAAHPPPALRELYSEGTELLVPDFSATARQALIALWRGWLDLP</sequence>
<protein>
    <submittedName>
        <fullName evidence="6">Transcriptional regulator</fullName>
    </submittedName>
</protein>
<evidence type="ECO:0000256" key="2">
    <source>
        <dbReference type="ARBA" id="ARBA00023125"/>
    </source>
</evidence>
<dbReference type="EMBL" id="AMRI01000013">
    <property type="protein sequence ID" value="EKE73067.1"/>
    <property type="molecule type" value="Genomic_DNA"/>
</dbReference>
<dbReference type="STRING" id="745411.B3C1_10637"/>
<dbReference type="PANTHER" id="PTHR30055">
    <property type="entry name" value="HTH-TYPE TRANSCRIPTIONAL REGULATOR RUTR"/>
    <property type="match status" value="1"/>
</dbReference>
<evidence type="ECO:0000256" key="3">
    <source>
        <dbReference type="ARBA" id="ARBA00023163"/>
    </source>
</evidence>
<proteinExistence type="predicted"/>
<dbReference type="OrthoDB" id="6860332at2"/>
<dbReference type="GO" id="GO:0000976">
    <property type="term" value="F:transcription cis-regulatory region binding"/>
    <property type="evidence" value="ECO:0007669"/>
    <property type="project" value="TreeGrafter"/>
</dbReference>
<evidence type="ECO:0000259" key="5">
    <source>
        <dbReference type="PROSITE" id="PS50977"/>
    </source>
</evidence>
<dbReference type="Proteomes" id="UP000006755">
    <property type="component" value="Unassembled WGS sequence"/>
</dbReference>
<name>K2JEI9_9GAMM</name>
<accession>K2JEI9</accession>
<reference evidence="6 7" key="1">
    <citation type="journal article" date="2012" name="J. Bacteriol.">
        <title>Genome Sequence of Gallaecimonas xiamenensis Type Strain 3-C-1.</title>
        <authorList>
            <person name="Lai Q."/>
            <person name="Wang L."/>
            <person name="Wang W."/>
            <person name="Shao Z."/>
        </authorList>
    </citation>
    <scope>NUCLEOTIDE SEQUENCE [LARGE SCALE GENOMIC DNA]</scope>
    <source>
        <strain evidence="6 7">3-C-1</strain>
    </source>
</reference>
<dbReference type="PROSITE" id="PS50977">
    <property type="entry name" value="HTH_TETR_2"/>
    <property type="match status" value="1"/>
</dbReference>
<dbReference type="eggNOG" id="COG1309">
    <property type="taxonomic scope" value="Bacteria"/>
</dbReference>
<dbReference type="AlphaFoldDB" id="K2JEI9"/>
<dbReference type="InterPro" id="IPR041483">
    <property type="entry name" value="TetR_C_34"/>
</dbReference>
<dbReference type="Pfam" id="PF00440">
    <property type="entry name" value="TetR_N"/>
    <property type="match status" value="1"/>
</dbReference>
<gene>
    <name evidence="6" type="ORF">B3C1_10637</name>
</gene>
<comment type="caution">
    <text evidence="6">The sequence shown here is derived from an EMBL/GenBank/DDBJ whole genome shotgun (WGS) entry which is preliminary data.</text>
</comment>
<dbReference type="InterPro" id="IPR001647">
    <property type="entry name" value="HTH_TetR"/>
</dbReference>
<dbReference type="Pfam" id="PF17929">
    <property type="entry name" value="TetR_C_34"/>
    <property type="match status" value="1"/>
</dbReference>
<dbReference type="PANTHER" id="PTHR30055:SF234">
    <property type="entry name" value="HTH-TYPE TRANSCRIPTIONAL REGULATOR BETI"/>
    <property type="match status" value="1"/>
</dbReference>
<organism evidence="6 7">
    <name type="scientific">Gallaecimonas xiamenensis 3-C-1</name>
    <dbReference type="NCBI Taxonomy" id="745411"/>
    <lineage>
        <taxon>Bacteria</taxon>
        <taxon>Pseudomonadati</taxon>
        <taxon>Pseudomonadota</taxon>
        <taxon>Gammaproteobacteria</taxon>
        <taxon>Enterobacterales</taxon>
        <taxon>Gallaecimonadaceae</taxon>
        <taxon>Gallaecimonas</taxon>
    </lineage>
</organism>
<dbReference type="PATRIC" id="fig|745411.4.peg.2087"/>
<dbReference type="GO" id="GO:0003700">
    <property type="term" value="F:DNA-binding transcription factor activity"/>
    <property type="evidence" value="ECO:0007669"/>
    <property type="project" value="TreeGrafter"/>
</dbReference>
<evidence type="ECO:0000256" key="4">
    <source>
        <dbReference type="PROSITE-ProRule" id="PRU00335"/>
    </source>
</evidence>
<dbReference type="SUPFAM" id="SSF46689">
    <property type="entry name" value="Homeodomain-like"/>
    <property type="match status" value="1"/>
</dbReference>
<feature type="domain" description="HTH tetR-type" evidence="5">
    <location>
        <begin position="11"/>
        <end position="70"/>
    </location>
</feature>
<dbReference type="Gene3D" id="1.10.357.10">
    <property type="entry name" value="Tetracycline Repressor, domain 2"/>
    <property type="match status" value="1"/>
</dbReference>
<keyword evidence="2 4" id="KW-0238">DNA-binding</keyword>
<dbReference type="RefSeq" id="WP_008484761.1">
    <property type="nucleotide sequence ID" value="NZ_AMRI01000013.1"/>
</dbReference>
<dbReference type="PRINTS" id="PR00455">
    <property type="entry name" value="HTHTETR"/>
</dbReference>